<evidence type="ECO:0000256" key="4">
    <source>
        <dbReference type="ARBA" id="ARBA00022475"/>
    </source>
</evidence>
<feature type="transmembrane region" description="Helical" evidence="13">
    <location>
        <begin position="7"/>
        <end position="27"/>
    </location>
</feature>
<dbReference type="SUPFAM" id="SSF81333">
    <property type="entry name" value="F1F0 ATP synthase subunit C"/>
    <property type="match status" value="1"/>
</dbReference>
<evidence type="ECO:0000256" key="8">
    <source>
        <dbReference type="ARBA" id="ARBA00022989"/>
    </source>
</evidence>
<dbReference type="GO" id="GO:0046933">
    <property type="term" value="F:proton-transporting ATP synthase activity, rotational mechanism"/>
    <property type="evidence" value="ECO:0007669"/>
    <property type="project" value="UniProtKB-UniRule"/>
</dbReference>
<dbReference type="Pfam" id="PF00137">
    <property type="entry name" value="ATP-synt_C"/>
    <property type="match status" value="1"/>
</dbReference>
<comment type="function">
    <text evidence="13">Key component of the F(0) channel; it plays a direct role in translocation across the membrane. A homomeric c-ring of between 10-14 subunits forms the central stalk rotor element with the F(1) delta and epsilon subunits.</text>
</comment>
<gene>
    <name evidence="13" type="primary">atpE</name>
    <name evidence="15" type="ORF">SAMN02745110_00795</name>
</gene>
<dbReference type="GO" id="GO:0033177">
    <property type="term" value="C:proton-transporting two-sector ATPase complex, proton-transporting domain"/>
    <property type="evidence" value="ECO:0007669"/>
    <property type="project" value="InterPro"/>
</dbReference>
<comment type="subcellular location">
    <subcellularLocation>
        <location evidence="1 13">Cell membrane</location>
        <topology evidence="1 13">Multi-pass membrane protein</topology>
    </subcellularLocation>
</comment>
<evidence type="ECO:0000256" key="1">
    <source>
        <dbReference type="ARBA" id="ARBA00004651"/>
    </source>
</evidence>
<feature type="domain" description="V-ATPase proteolipid subunit C-like" evidence="14">
    <location>
        <begin position="74"/>
        <end position="137"/>
    </location>
</feature>
<evidence type="ECO:0000256" key="10">
    <source>
        <dbReference type="ARBA" id="ARBA00023121"/>
    </source>
</evidence>
<keyword evidence="7 13" id="KW-0375">Hydrogen ion transport</keyword>
<protein>
    <recommendedName>
        <fullName evidence="13">ATP synthase subunit c</fullName>
    </recommendedName>
    <alternativeName>
        <fullName evidence="13">ATP synthase F(0) sector subunit c</fullName>
    </alternativeName>
    <alternativeName>
        <fullName evidence="13">F-type ATPase subunit c</fullName>
        <shortName evidence="13">F-ATPase subunit c</shortName>
    </alternativeName>
    <alternativeName>
        <fullName evidence="13">Lipid-binding protein</fullName>
    </alternativeName>
</protein>
<keyword evidence="9 13" id="KW-0406">Ion transport</keyword>
<name>A0A1T4LDC3_9FIRM</name>
<dbReference type="Proteomes" id="UP000189857">
    <property type="component" value="Unassembled WGS sequence"/>
</dbReference>
<keyword evidence="12 13" id="KW-0066">ATP synthesis</keyword>
<comment type="caution">
    <text evidence="13">Lacks conserved residue(s) required for the propagation of feature annotation.</text>
</comment>
<feature type="site" description="Reversibly protonated during proton transport" evidence="13">
    <location>
        <position position="124"/>
    </location>
</feature>
<accession>A0A1T4LDC3</accession>
<dbReference type="InterPro" id="IPR000454">
    <property type="entry name" value="ATP_synth_F0_csu"/>
</dbReference>
<dbReference type="PRINTS" id="PR00124">
    <property type="entry name" value="ATPASEC"/>
</dbReference>
<dbReference type="InterPro" id="IPR038662">
    <property type="entry name" value="ATP_synth_F0_csu_sf"/>
</dbReference>
<organism evidence="15 16">
    <name type="scientific">Eubacterium ruminantium</name>
    <dbReference type="NCBI Taxonomy" id="42322"/>
    <lineage>
        <taxon>Bacteria</taxon>
        <taxon>Bacillati</taxon>
        <taxon>Bacillota</taxon>
        <taxon>Clostridia</taxon>
        <taxon>Eubacteriales</taxon>
        <taxon>Eubacteriaceae</taxon>
        <taxon>Eubacterium</taxon>
    </lineage>
</organism>
<comment type="function">
    <text evidence="13">F(1)F(0) ATP synthase produces ATP from ADP in the presence of a proton or sodium gradient. F-type ATPases consist of two structural domains, F(1) containing the extramembraneous catalytic core and F(0) containing the membrane proton channel, linked together by a central stalk and a peripheral stalk. During catalysis, ATP synthesis in the catalytic domain of F(1) is coupled via a rotary mechanism of the central stalk subunits to proton translocation.</text>
</comment>
<evidence type="ECO:0000256" key="3">
    <source>
        <dbReference type="ARBA" id="ARBA00022448"/>
    </source>
</evidence>
<keyword evidence="11 13" id="KW-0472">Membrane</keyword>
<dbReference type="RefSeq" id="WP_242870196.1">
    <property type="nucleotide sequence ID" value="NZ_CAJOJK010000024.1"/>
</dbReference>
<dbReference type="GO" id="GO:0008289">
    <property type="term" value="F:lipid binding"/>
    <property type="evidence" value="ECO:0007669"/>
    <property type="project" value="UniProtKB-KW"/>
</dbReference>
<reference evidence="15 16" key="1">
    <citation type="submission" date="2017-02" db="EMBL/GenBank/DDBJ databases">
        <authorList>
            <person name="Peterson S.W."/>
        </authorList>
    </citation>
    <scope>NUCLEOTIDE SEQUENCE [LARGE SCALE GENOMIC DNA]</scope>
    <source>
        <strain evidence="15 16">ATCC 17233</strain>
    </source>
</reference>
<keyword evidence="5 13" id="KW-0138">CF(0)</keyword>
<feature type="transmembrane region" description="Helical" evidence="13">
    <location>
        <begin position="73"/>
        <end position="95"/>
    </location>
</feature>
<keyword evidence="6 13" id="KW-0812">Transmembrane</keyword>
<evidence type="ECO:0000259" key="14">
    <source>
        <dbReference type="Pfam" id="PF00137"/>
    </source>
</evidence>
<dbReference type="InterPro" id="IPR035921">
    <property type="entry name" value="F/V-ATP_Csub_sf"/>
</dbReference>
<keyword evidence="16" id="KW-1185">Reference proteome</keyword>
<evidence type="ECO:0000256" key="2">
    <source>
        <dbReference type="ARBA" id="ARBA00006704"/>
    </source>
</evidence>
<feature type="transmembrane region" description="Helical" evidence="13">
    <location>
        <begin position="116"/>
        <end position="140"/>
    </location>
</feature>
<sequence>MNKALKVLPIILGVVIMVLGVSIPVLAMTDKEEAKTQQVSTSSVNEVNQDDAVVETEAVNEDKKSDSSTSGKAMAAALVVGLAAAAGAIGMGIAIAKSVEGISRQPEATGNIRTSLMLGLVFIETAIIYALIVAILIIFVM</sequence>
<dbReference type="InterPro" id="IPR002379">
    <property type="entry name" value="ATPase_proteolipid_c-like_dom"/>
</dbReference>
<evidence type="ECO:0000313" key="15">
    <source>
        <dbReference type="EMBL" id="SJZ52538.1"/>
    </source>
</evidence>
<proteinExistence type="inferred from homology"/>
<dbReference type="FunFam" id="1.20.20.10:FF:000002">
    <property type="entry name" value="ATP synthase subunit c"/>
    <property type="match status" value="1"/>
</dbReference>
<keyword evidence="8 13" id="KW-1133">Transmembrane helix</keyword>
<evidence type="ECO:0000256" key="5">
    <source>
        <dbReference type="ARBA" id="ARBA00022547"/>
    </source>
</evidence>
<dbReference type="Gene3D" id="1.20.20.10">
    <property type="entry name" value="F1F0 ATP synthase subunit C"/>
    <property type="match status" value="1"/>
</dbReference>
<evidence type="ECO:0000256" key="6">
    <source>
        <dbReference type="ARBA" id="ARBA00022692"/>
    </source>
</evidence>
<keyword evidence="10 13" id="KW-0446">Lipid-binding</keyword>
<evidence type="ECO:0000256" key="9">
    <source>
        <dbReference type="ARBA" id="ARBA00023065"/>
    </source>
</evidence>
<evidence type="ECO:0000256" key="11">
    <source>
        <dbReference type="ARBA" id="ARBA00023136"/>
    </source>
</evidence>
<keyword evidence="4 13" id="KW-1003">Cell membrane</keyword>
<evidence type="ECO:0000256" key="13">
    <source>
        <dbReference type="HAMAP-Rule" id="MF_01396"/>
    </source>
</evidence>
<dbReference type="GO" id="GO:0005886">
    <property type="term" value="C:plasma membrane"/>
    <property type="evidence" value="ECO:0007669"/>
    <property type="project" value="UniProtKB-SubCell"/>
</dbReference>
<dbReference type="AlphaFoldDB" id="A0A1T4LDC3"/>
<dbReference type="PROSITE" id="PS00605">
    <property type="entry name" value="ATPASE_C"/>
    <property type="match status" value="1"/>
</dbReference>
<dbReference type="PANTHER" id="PTHR10031">
    <property type="entry name" value="ATP SYNTHASE LIPID-BINDING PROTEIN, MITOCHONDRIAL"/>
    <property type="match status" value="1"/>
</dbReference>
<comment type="similarity">
    <text evidence="2 13">Belongs to the ATPase C chain family.</text>
</comment>
<dbReference type="InterPro" id="IPR020537">
    <property type="entry name" value="ATP_synth_F0_csu_DDCD_BS"/>
</dbReference>
<dbReference type="HAMAP" id="MF_01396">
    <property type="entry name" value="ATP_synth_c_bact"/>
    <property type="match status" value="1"/>
</dbReference>
<keyword evidence="3 13" id="KW-0813">Transport</keyword>
<evidence type="ECO:0000256" key="7">
    <source>
        <dbReference type="ARBA" id="ARBA00022781"/>
    </source>
</evidence>
<dbReference type="CDD" id="cd18121">
    <property type="entry name" value="ATP-synt_Fo_c"/>
    <property type="match status" value="1"/>
</dbReference>
<dbReference type="GO" id="GO:0045259">
    <property type="term" value="C:proton-transporting ATP synthase complex"/>
    <property type="evidence" value="ECO:0007669"/>
    <property type="project" value="UniProtKB-KW"/>
</dbReference>
<evidence type="ECO:0000256" key="12">
    <source>
        <dbReference type="ARBA" id="ARBA00023310"/>
    </source>
</evidence>
<evidence type="ECO:0000313" key="16">
    <source>
        <dbReference type="Proteomes" id="UP000189857"/>
    </source>
</evidence>
<dbReference type="PANTHER" id="PTHR10031:SF0">
    <property type="entry name" value="ATPASE PROTEIN 9"/>
    <property type="match status" value="1"/>
</dbReference>
<dbReference type="EMBL" id="FUXA01000005">
    <property type="protein sequence ID" value="SJZ52538.1"/>
    <property type="molecule type" value="Genomic_DNA"/>
</dbReference>